<evidence type="ECO:0000313" key="3">
    <source>
        <dbReference type="EMBL" id="KAB0805273.1"/>
    </source>
</evidence>
<reference evidence="3" key="3">
    <citation type="submission" date="2019-08" db="EMBL/GenBank/DDBJ databases">
        <authorList>
            <consortium name="Photinus pyralis genome working group"/>
            <person name="Fallon T.R."/>
            <person name="Sander Lower S.E."/>
            <person name="Weng J.-K."/>
        </authorList>
    </citation>
    <scope>NUCLEOTIDE SEQUENCE</scope>
    <source>
        <strain evidence="3">1611_PpyrPB1</strain>
        <tissue evidence="3">Whole body</tissue>
    </source>
</reference>
<evidence type="ECO:0000256" key="1">
    <source>
        <dbReference type="SAM" id="MobiDB-lite"/>
    </source>
</evidence>
<dbReference type="EMBL" id="GEZM01009568">
    <property type="protein sequence ID" value="JAV94515.1"/>
    <property type="molecule type" value="Transcribed_RNA"/>
</dbReference>
<dbReference type="OrthoDB" id="8181742at2759"/>
<protein>
    <submittedName>
        <fullName evidence="2">Uncharacterized protein</fullName>
    </submittedName>
</protein>
<dbReference type="InParanoid" id="A0A1Y1NCA0"/>
<evidence type="ECO:0000313" key="2">
    <source>
        <dbReference type="EMBL" id="JAV94520.1"/>
    </source>
</evidence>
<proteinExistence type="predicted"/>
<keyword evidence="4" id="KW-1185">Reference proteome</keyword>
<feature type="region of interest" description="Disordered" evidence="1">
    <location>
        <begin position="181"/>
        <end position="200"/>
    </location>
</feature>
<dbReference type="EMBL" id="VVIM01000001">
    <property type="protein sequence ID" value="KAB0805273.1"/>
    <property type="molecule type" value="Genomic_DNA"/>
</dbReference>
<gene>
    <name evidence="3" type="ORF">PPYR_02243</name>
</gene>
<dbReference type="EMBL" id="GEZM01009563">
    <property type="protein sequence ID" value="JAV94520.1"/>
    <property type="molecule type" value="Transcribed_RNA"/>
</dbReference>
<reference evidence="2" key="1">
    <citation type="journal article" date="2016" name="Sci. Rep.">
        <title>Molecular characterization of firefly nuptial gifts: a multi-omics approach sheds light on postcopulatory sexual selection.</title>
        <authorList>
            <person name="Al-Wathiqui N."/>
            <person name="Fallon T.R."/>
            <person name="South A."/>
            <person name="Weng J.K."/>
            <person name="Lewis S.M."/>
        </authorList>
    </citation>
    <scope>NUCLEOTIDE SEQUENCE</scope>
</reference>
<dbReference type="PANTHER" id="PTHR34924:SF1">
    <property type="entry name" value="PROTEIN FAM166C"/>
    <property type="match status" value="1"/>
</dbReference>
<dbReference type="Proteomes" id="UP000327044">
    <property type="component" value="Unassembled WGS sequence"/>
</dbReference>
<dbReference type="AlphaFoldDB" id="A0A1Y1NCA0"/>
<name>A0A1Y1NCA0_PHOPY</name>
<dbReference type="PANTHER" id="PTHR34924">
    <property type="entry name" value="UPF0573 PROTEIN C2ORF70"/>
    <property type="match status" value="1"/>
</dbReference>
<organism evidence="2">
    <name type="scientific">Photinus pyralis</name>
    <name type="common">Common eastern firefly</name>
    <name type="synonym">Lampyris pyralis</name>
    <dbReference type="NCBI Taxonomy" id="7054"/>
    <lineage>
        <taxon>Eukaryota</taxon>
        <taxon>Metazoa</taxon>
        <taxon>Ecdysozoa</taxon>
        <taxon>Arthropoda</taxon>
        <taxon>Hexapoda</taxon>
        <taxon>Insecta</taxon>
        <taxon>Pterygota</taxon>
        <taxon>Neoptera</taxon>
        <taxon>Endopterygota</taxon>
        <taxon>Coleoptera</taxon>
        <taxon>Polyphaga</taxon>
        <taxon>Elateriformia</taxon>
        <taxon>Elateroidea</taxon>
        <taxon>Lampyridae</taxon>
        <taxon>Lampyrinae</taxon>
        <taxon>Photinus</taxon>
    </lineage>
</organism>
<evidence type="ECO:0000313" key="4">
    <source>
        <dbReference type="Proteomes" id="UP000327044"/>
    </source>
</evidence>
<dbReference type="EMBL" id="GEZM01009564">
    <property type="protein sequence ID" value="JAV94518.1"/>
    <property type="molecule type" value="Transcribed_RNA"/>
</dbReference>
<sequence>MGGDIQLSDMKATYYPPSIQPAFMGAHPPIKNGYGSLAESAHLSYFQNYRNENLSKMQMPPYEWGMMTTPYSPRPDIVAGGKKTNWSRILHTPSQPITFLDVGRQKEIDDFYKLCQMHRDQYRDHSGRLHPLNYFKLPDYCYQCPKDLTSTYLKFPQHYVKYKDPPVLPITLERSYRSPSLPQRALTGRYAPSSDNSYKR</sequence>
<dbReference type="EMBL" id="GEZM01009571">
    <property type="protein sequence ID" value="JAV94511.1"/>
    <property type="molecule type" value="Transcribed_RNA"/>
</dbReference>
<dbReference type="InterPro" id="IPR052329">
    <property type="entry name" value="CIMIP2C"/>
</dbReference>
<accession>A0A1Y1NCA0</accession>
<dbReference type="EMBL" id="GEZM01009569">
    <property type="protein sequence ID" value="JAV94513.1"/>
    <property type="molecule type" value="Transcribed_RNA"/>
</dbReference>
<dbReference type="EMBL" id="GEZM01009570">
    <property type="protein sequence ID" value="JAV94512.1"/>
    <property type="molecule type" value="Transcribed_RNA"/>
</dbReference>
<reference evidence="3 4" key="2">
    <citation type="journal article" date="2018" name="Elife">
        <title>Firefly genomes illuminate parallel origins of bioluminescence in beetles.</title>
        <authorList>
            <person name="Fallon T.R."/>
            <person name="Lower S.E."/>
            <person name="Chang C.H."/>
            <person name="Bessho-Uehara M."/>
            <person name="Martin G.J."/>
            <person name="Bewick A.J."/>
            <person name="Behringer M."/>
            <person name="Debat H.J."/>
            <person name="Wong I."/>
            <person name="Day J.C."/>
            <person name="Suvorov A."/>
            <person name="Silva C.J."/>
            <person name="Stanger-Hall K.F."/>
            <person name="Hall D.W."/>
            <person name="Schmitz R.J."/>
            <person name="Nelson D.R."/>
            <person name="Lewis S.M."/>
            <person name="Shigenobu S."/>
            <person name="Bybee S.M."/>
            <person name="Larracuente A.M."/>
            <person name="Oba Y."/>
            <person name="Weng J.K."/>
        </authorList>
    </citation>
    <scope>NUCLEOTIDE SEQUENCE [LARGE SCALE GENOMIC DNA]</scope>
    <source>
        <strain evidence="3">1611_PpyrPB1</strain>
        <tissue evidence="3">Whole body</tissue>
    </source>
</reference>